<gene>
    <name evidence="1" type="ORF">ETE60_00960</name>
</gene>
<reference evidence="1" key="1">
    <citation type="submission" date="2019-01" db="EMBL/GenBank/DDBJ databases">
        <authorList>
            <person name="Lista F."/>
            <person name="Anselmo A."/>
        </authorList>
    </citation>
    <scope>NUCLEOTIDE SEQUENCE</scope>
    <source>
        <strain evidence="1">5S</strain>
    </source>
</reference>
<name>A0A483LR01_KLEPN</name>
<dbReference type="AlphaFoldDB" id="A0A483LR01"/>
<organism evidence="1">
    <name type="scientific">Klebsiella pneumoniae</name>
    <dbReference type="NCBI Taxonomy" id="573"/>
    <lineage>
        <taxon>Bacteria</taxon>
        <taxon>Pseudomonadati</taxon>
        <taxon>Pseudomonadota</taxon>
        <taxon>Gammaproteobacteria</taxon>
        <taxon>Enterobacterales</taxon>
        <taxon>Enterobacteriaceae</taxon>
        <taxon>Klebsiella/Raoultella group</taxon>
        <taxon>Klebsiella</taxon>
        <taxon>Klebsiella pneumoniae complex</taxon>
    </lineage>
</organism>
<sequence length="65" mass="7124">MTLSIKTIPDILVEVRGNQSEAARQLACSRNTILRYSRDTKAQFHAIVNGVLMVHQGGRGKACAQ</sequence>
<proteinExistence type="predicted"/>
<comment type="caution">
    <text evidence="1">The sequence shown here is derived from an EMBL/GenBank/DDBJ whole genome shotgun (WGS) entry which is preliminary data.</text>
</comment>
<dbReference type="SUPFAM" id="SSF46689">
    <property type="entry name" value="Homeodomain-like"/>
    <property type="match status" value="1"/>
</dbReference>
<dbReference type="Pfam" id="PF06322">
    <property type="entry name" value="Phage_NinH"/>
    <property type="match status" value="1"/>
</dbReference>
<dbReference type="RefSeq" id="WP_075212307.1">
    <property type="nucleotide sequence ID" value="NZ_BIKA01000001.1"/>
</dbReference>
<dbReference type="InterPro" id="IPR010454">
    <property type="entry name" value="Phage_NinH"/>
</dbReference>
<dbReference type="InterPro" id="IPR009057">
    <property type="entry name" value="Homeodomain-like_sf"/>
</dbReference>
<accession>A0A483LR01</accession>
<dbReference type="EMBL" id="SDCR01000001">
    <property type="protein sequence ID" value="TCX77506.1"/>
    <property type="molecule type" value="Genomic_DNA"/>
</dbReference>
<evidence type="ECO:0000313" key="1">
    <source>
        <dbReference type="EMBL" id="TCX77506.1"/>
    </source>
</evidence>
<protein>
    <submittedName>
        <fullName evidence="1">Protein ninH</fullName>
    </submittedName>
</protein>
<dbReference type="Gene3D" id="1.10.10.60">
    <property type="entry name" value="Homeodomain-like"/>
    <property type="match status" value="1"/>
</dbReference>